<sequence>MTTVSGLPTPTAYEHLFTEAHTVSAFDGPPVTDAQLQQAYDLMKWGPTAMNITPLRVLVLRSAQARARLALHMSEGNRNKTVAAPLTLVAATDTRFHAHLPVLAPHRAELAVTLEGAPERRESMAHKSGLIQVGYLIVALRAAGLHVGPMGGFDAAGVDTEFFSGSGWRSLLVLNVGNAAAPDGVRPRAARLRFEDTYTEL</sequence>
<evidence type="ECO:0000313" key="2">
    <source>
        <dbReference type="EMBL" id="VZO37656.1"/>
    </source>
</evidence>
<dbReference type="AlphaFoldDB" id="A0A7M4DKI5"/>
<dbReference type="NCBIfam" id="NF003768">
    <property type="entry name" value="PRK05365.1"/>
    <property type="match status" value="1"/>
</dbReference>
<dbReference type="EMBL" id="CACRYJ010000035">
    <property type="protein sequence ID" value="VZO37656.1"/>
    <property type="molecule type" value="Genomic_DNA"/>
</dbReference>
<dbReference type="SUPFAM" id="SSF55469">
    <property type="entry name" value="FMN-dependent nitroreductase-like"/>
    <property type="match status" value="1"/>
</dbReference>
<dbReference type="InterPro" id="IPR029479">
    <property type="entry name" value="Nitroreductase"/>
</dbReference>
<dbReference type="Pfam" id="PF00881">
    <property type="entry name" value="Nitroreductase"/>
    <property type="match status" value="1"/>
</dbReference>
<dbReference type="GO" id="GO:0035527">
    <property type="term" value="F:3-hydroxypropionate dehydrogenase (NADP+) activity"/>
    <property type="evidence" value="ECO:0007669"/>
    <property type="project" value="UniProtKB-EC"/>
</dbReference>
<evidence type="ECO:0000259" key="1">
    <source>
        <dbReference type="Pfam" id="PF00881"/>
    </source>
</evidence>
<feature type="domain" description="Nitroreductase" evidence="1">
    <location>
        <begin position="21"/>
        <end position="177"/>
    </location>
</feature>
<protein>
    <submittedName>
        <fullName evidence="2">Putative malonic semialdehyde reductase RutE</fullName>
        <ecNumber evidence="2">1.1.1.298</ecNumber>
    </submittedName>
</protein>
<reference evidence="2 3" key="1">
    <citation type="submission" date="2019-11" db="EMBL/GenBank/DDBJ databases">
        <authorList>
            <person name="Criscuolo A."/>
        </authorList>
    </citation>
    <scope>NUCLEOTIDE SEQUENCE [LARGE SCALE GENOMIC DNA]</scope>
    <source>
        <strain evidence="2">CIP111667</strain>
    </source>
</reference>
<gene>
    <name evidence="2" type="primary">rutE</name>
    <name evidence="2" type="ORF">HALOF300_02648</name>
</gene>
<dbReference type="PANTHER" id="PTHR43543:SF1">
    <property type="entry name" value="MALONIC SEMIALDEHYDE REDUCTASE RUTE-RELATED"/>
    <property type="match status" value="1"/>
</dbReference>
<keyword evidence="3" id="KW-1185">Reference proteome</keyword>
<dbReference type="EC" id="1.1.1.298" evidence="2"/>
<dbReference type="Gene3D" id="3.40.109.10">
    <property type="entry name" value="NADH Oxidase"/>
    <property type="match status" value="1"/>
</dbReference>
<dbReference type="RefSeq" id="WP_156741384.1">
    <property type="nucleotide sequence ID" value="NZ_CACRYJ010000035.1"/>
</dbReference>
<name>A0A7M4DKI5_9MICO</name>
<dbReference type="InterPro" id="IPR050461">
    <property type="entry name" value="Nitroreductase_HadB/RutE"/>
</dbReference>
<proteinExistence type="predicted"/>
<accession>A0A7M4DKI5</accession>
<dbReference type="InterPro" id="IPR000415">
    <property type="entry name" value="Nitroreductase-like"/>
</dbReference>
<dbReference type="Proteomes" id="UP000419743">
    <property type="component" value="Unassembled WGS sequence"/>
</dbReference>
<evidence type="ECO:0000313" key="3">
    <source>
        <dbReference type="Proteomes" id="UP000419743"/>
    </source>
</evidence>
<dbReference type="PANTHER" id="PTHR43543">
    <property type="entry name" value="MALONIC SEMIALDEHYDE REDUCTASE RUTE-RELATED"/>
    <property type="match status" value="1"/>
</dbReference>
<organism evidence="2 3">
    <name type="scientific">Occultella aeris</name>
    <dbReference type="NCBI Taxonomy" id="2761496"/>
    <lineage>
        <taxon>Bacteria</taxon>
        <taxon>Bacillati</taxon>
        <taxon>Actinomycetota</taxon>
        <taxon>Actinomycetes</taxon>
        <taxon>Micrococcales</taxon>
        <taxon>Ruaniaceae</taxon>
        <taxon>Occultella</taxon>
    </lineage>
</organism>
<keyword evidence="2" id="KW-0560">Oxidoreductase</keyword>
<comment type="caution">
    <text evidence="2">The sequence shown here is derived from an EMBL/GenBank/DDBJ whole genome shotgun (WGS) entry which is preliminary data.</text>
</comment>